<dbReference type="SUPFAM" id="SSF46689">
    <property type="entry name" value="Homeodomain-like"/>
    <property type="match status" value="1"/>
</dbReference>
<dbReference type="GO" id="GO:0043565">
    <property type="term" value="F:sequence-specific DNA binding"/>
    <property type="evidence" value="ECO:0007669"/>
    <property type="project" value="InterPro"/>
</dbReference>
<accession>A0A8J4ED22</accession>
<dbReference type="InterPro" id="IPR050204">
    <property type="entry name" value="AraC_XylS_family_regulators"/>
</dbReference>
<dbReference type="SMART" id="SM00342">
    <property type="entry name" value="HTH_ARAC"/>
    <property type="match status" value="1"/>
</dbReference>
<dbReference type="InterPro" id="IPR018062">
    <property type="entry name" value="HTH_AraC-typ_CS"/>
</dbReference>
<dbReference type="PANTHER" id="PTHR46796:SF6">
    <property type="entry name" value="ARAC SUBFAMILY"/>
    <property type="match status" value="1"/>
</dbReference>
<comment type="caution">
    <text evidence="5">The sequence shown here is derived from an EMBL/GenBank/DDBJ whole genome shotgun (WGS) entry which is preliminary data.</text>
</comment>
<dbReference type="Pfam" id="PF14525">
    <property type="entry name" value="AraC_binding_2"/>
    <property type="match status" value="1"/>
</dbReference>
<dbReference type="EMBL" id="BOPH01000084">
    <property type="protein sequence ID" value="GIJ71065.1"/>
    <property type="molecule type" value="Genomic_DNA"/>
</dbReference>
<protein>
    <recommendedName>
        <fullName evidence="4">HTH araC/xylS-type domain-containing protein</fullName>
    </recommendedName>
</protein>
<keyword evidence="3" id="KW-0804">Transcription</keyword>
<dbReference type="PRINTS" id="PR00032">
    <property type="entry name" value="HTHARAC"/>
</dbReference>
<dbReference type="AlphaFoldDB" id="A0A8J4ED22"/>
<evidence type="ECO:0000259" key="4">
    <source>
        <dbReference type="PROSITE" id="PS01124"/>
    </source>
</evidence>
<organism evidence="5 6">
    <name type="scientific">Virgisporangium ochraceum</name>
    <dbReference type="NCBI Taxonomy" id="65505"/>
    <lineage>
        <taxon>Bacteria</taxon>
        <taxon>Bacillati</taxon>
        <taxon>Actinomycetota</taxon>
        <taxon>Actinomycetes</taxon>
        <taxon>Micromonosporales</taxon>
        <taxon>Micromonosporaceae</taxon>
        <taxon>Virgisporangium</taxon>
    </lineage>
</organism>
<evidence type="ECO:0000313" key="6">
    <source>
        <dbReference type="Proteomes" id="UP000635606"/>
    </source>
</evidence>
<dbReference type="InterPro" id="IPR018060">
    <property type="entry name" value="HTH_AraC"/>
</dbReference>
<dbReference type="GO" id="GO:0003700">
    <property type="term" value="F:DNA-binding transcription factor activity"/>
    <property type="evidence" value="ECO:0007669"/>
    <property type="project" value="InterPro"/>
</dbReference>
<name>A0A8J4ED22_9ACTN</name>
<keyword evidence="1" id="KW-0805">Transcription regulation</keyword>
<evidence type="ECO:0000256" key="1">
    <source>
        <dbReference type="ARBA" id="ARBA00023015"/>
    </source>
</evidence>
<evidence type="ECO:0000313" key="5">
    <source>
        <dbReference type="EMBL" id="GIJ71065.1"/>
    </source>
</evidence>
<dbReference type="InterPro" id="IPR020449">
    <property type="entry name" value="Tscrpt_reg_AraC-type_HTH"/>
</dbReference>
<dbReference type="InterPro" id="IPR035418">
    <property type="entry name" value="AraC-bd_2"/>
</dbReference>
<keyword evidence="2" id="KW-0238">DNA-binding</keyword>
<dbReference type="PANTHER" id="PTHR46796">
    <property type="entry name" value="HTH-TYPE TRANSCRIPTIONAL ACTIVATOR RHAS-RELATED"/>
    <property type="match status" value="1"/>
</dbReference>
<feature type="domain" description="HTH araC/xylS-type" evidence="4">
    <location>
        <begin position="200"/>
        <end position="301"/>
    </location>
</feature>
<dbReference type="InterPro" id="IPR009057">
    <property type="entry name" value="Homeodomain-like_sf"/>
</dbReference>
<proteinExistence type="predicted"/>
<sequence>MTRTWSTVDTQPREQFAYWRELICEAFLDLSPESPQRDRFRGTVTQWPSGIARIGSQPQRVRRTGRDIERAPRAGYYANLQVRGSSVMRQAGRTAVLAPGDLAVVYTDEPFEFEFGSDFTQLSLFVPGRLLHTRRTATRVGTAVGVGAAVRHAMTALAGSSVAPGSATRLAALTAGLLQVATSADAVTTADTAATGRDHRAALTDIAEHLADDDLSPAATARRLGISVRSLHGLFAGRERSYAGTVRRMRLELALRTLRDPGLGHLRVVDIAAEAGFGDVASFHRAFRREFGRTPASVRLTPR</sequence>
<keyword evidence="6" id="KW-1185">Reference proteome</keyword>
<dbReference type="Pfam" id="PF12833">
    <property type="entry name" value="HTH_18"/>
    <property type="match status" value="1"/>
</dbReference>
<dbReference type="PROSITE" id="PS01124">
    <property type="entry name" value="HTH_ARAC_FAMILY_2"/>
    <property type="match status" value="1"/>
</dbReference>
<reference evidence="5" key="1">
    <citation type="submission" date="2021-01" db="EMBL/GenBank/DDBJ databases">
        <title>Whole genome shotgun sequence of Virgisporangium ochraceum NBRC 16418.</title>
        <authorList>
            <person name="Komaki H."/>
            <person name="Tamura T."/>
        </authorList>
    </citation>
    <scope>NUCLEOTIDE SEQUENCE</scope>
    <source>
        <strain evidence="5">NBRC 16418</strain>
    </source>
</reference>
<dbReference type="Gene3D" id="1.10.10.60">
    <property type="entry name" value="Homeodomain-like"/>
    <property type="match status" value="1"/>
</dbReference>
<dbReference type="Proteomes" id="UP000635606">
    <property type="component" value="Unassembled WGS sequence"/>
</dbReference>
<dbReference type="RefSeq" id="WP_203930951.1">
    <property type="nucleotide sequence ID" value="NZ_BOPH01000084.1"/>
</dbReference>
<evidence type="ECO:0000256" key="3">
    <source>
        <dbReference type="ARBA" id="ARBA00023163"/>
    </source>
</evidence>
<dbReference type="PROSITE" id="PS00041">
    <property type="entry name" value="HTH_ARAC_FAMILY_1"/>
    <property type="match status" value="1"/>
</dbReference>
<evidence type="ECO:0000256" key="2">
    <source>
        <dbReference type="ARBA" id="ARBA00023125"/>
    </source>
</evidence>
<gene>
    <name evidence="5" type="ORF">Voc01_059820</name>
</gene>